<dbReference type="PANTHER" id="PTHR46383">
    <property type="entry name" value="ASPARTATE AMINOTRANSFERASE"/>
    <property type="match status" value="1"/>
</dbReference>
<comment type="caution">
    <text evidence="7">The sequence shown here is derived from an EMBL/GenBank/DDBJ whole genome shotgun (WGS) entry which is preliminary data.</text>
</comment>
<feature type="domain" description="Aminotransferase class I/classII large" evidence="6">
    <location>
        <begin position="37"/>
        <end position="390"/>
    </location>
</feature>
<keyword evidence="3" id="KW-0032">Aminotransferase</keyword>
<evidence type="ECO:0000259" key="6">
    <source>
        <dbReference type="Pfam" id="PF00155"/>
    </source>
</evidence>
<protein>
    <submittedName>
        <fullName evidence="7">Pyridoxal phosphate-dependent transferase</fullName>
    </submittedName>
</protein>
<gene>
    <name evidence="7" type="ORF">DFH08DRAFT_862895</name>
</gene>
<dbReference type="Gene3D" id="3.40.640.10">
    <property type="entry name" value="Type I PLP-dependent aspartate aminotransferase-like (Major domain)"/>
    <property type="match status" value="1"/>
</dbReference>
<keyword evidence="8" id="KW-1185">Reference proteome</keyword>
<evidence type="ECO:0000256" key="3">
    <source>
        <dbReference type="ARBA" id="ARBA00022576"/>
    </source>
</evidence>
<dbReference type="InterPro" id="IPR015424">
    <property type="entry name" value="PyrdxlP-dep_Trfase"/>
</dbReference>
<dbReference type="InterPro" id="IPR004838">
    <property type="entry name" value="NHTrfase_class1_PyrdxlP-BS"/>
</dbReference>
<dbReference type="Proteomes" id="UP001218218">
    <property type="component" value="Unassembled WGS sequence"/>
</dbReference>
<keyword evidence="5" id="KW-0663">Pyridoxal phosphate</keyword>
<keyword evidence="4 7" id="KW-0808">Transferase</keyword>
<dbReference type="CDD" id="cd00609">
    <property type="entry name" value="AAT_like"/>
    <property type="match status" value="1"/>
</dbReference>
<evidence type="ECO:0000256" key="5">
    <source>
        <dbReference type="ARBA" id="ARBA00022898"/>
    </source>
</evidence>
<comment type="similarity">
    <text evidence="2">Belongs to the class-I pyridoxal-phosphate-dependent aminotransferase family.</text>
</comment>
<dbReference type="InterPro" id="IPR050596">
    <property type="entry name" value="AspAT/PAT-like"/>
</dbReference>
<dbReference type="InterPro" id="IPR015421">
    <property type="entry name" value="PyrdxlP-dep_Trfase_major"/>
</dbReference>
<dbReference type="PANTHER" id="PTHR46383:SF1">
    <property type="entry name" value="ASPARTATE AMINOTRANSFERASE"/>
    <property type="match status" value="1"/>
</dbReference>
<evidence type="ECO:0000256" key="2">
    <source>
        <dbReference type="ARBA" id="ARBA00007441"/>
    </source>
</evidence>
<dbReference type="GO" id="GO:0006520">
    <property type="term" value="P:amino acid metabolic process"/>
    <property type="evidence" value="ECO:0007669"/>
    <property type="project" value="InterPro"/>
</dbReference>
<comment type="cofactor">
    <cofactor evidence="1">
        <name>pyridoxal 5'-phosphate</name>
        <dbReference type="ChEBI" id="CHEBI:597326"/>
    </cofactor>
</comment>
<dbReference type="NCBIfam" id="NF005732">
    <property type="entry name" value="PRK07550.1"/>
    <property type="match status" value="1"/>
</dbReference>
<reference evidence="7" key="1">
    <citation type="submission" date="2023-03" db="EMBL/GenBank/DDBJ databases">
        <title>Massive genome expansion in bonnet fungi (Mycena s.s.) driven by repeated elements and novel gene families across ecological guilds.</title>
        <authorList>
            <consortium name="Lawrence Berkeley National Laboratory"/>
            <person name="Harder C.B."/>
            <person name="Miyauchi S."/>
            <person name="Viragh M."/>
            <person name="Kuo A."/>
            <person name="Thoen E."/>
            <person name="Andreopoulos B."/>
            <person name="Lu D."/>
            <person name="Skrede I."/>
            <person name="Drula E."/>
            <person name="Henrissat B."/>
            <person name="Morin E."/>
            <person name="Kohler A."/>
            <person name="Barry K."/>
            <person name="LaButti K."/>
            <person name="Morin E."/>
            <person name="Salamov A."/>
            <person name="Lipzen A."/>
            <person name="Mereny Z."/>
            <person name="Hegedus B."/>
            <person name="Baldrian P."/>
            <person name="Stursova M."/>
            <person name="Weitz H."/>
            <person name="Taylor A."/>
            <person name="Grigoriev I.V."/>
            <person name="Nagy L.G."/>
            <person name="Martin F."/>
            <person name="Kauserud H."/>
        </authorList>
    </citation>
    <scope>NUCLEOTIDE SEQUENCE</scope>
    <source>
        <strain evidence="7">CBHHK002</strain>
    </source>
</reference>
<evidence type="ECO:0000313" key="7">
    <source>
        <dbReference type="EMBL" id="KAJ7349643.1"/>
    </source>
</evidence>
<sequence>MDLSFKLSRGVLNTIDPPIPLAYTWAAKYRLSHGPLLDMSQGIPGVPPQPALQEALATASSSLSSFGYCPSEGELVLREAMADEMRVIYGDDVHITPEDMSLTSGCNLAFVAAIMTLADAGDEVILPVPWYFNHQMTLSMLNVTTAPLQTRPENGFAPSVDECKALITPKTRAIVLITPNNPTGATYSPDLIAKFARLAHEYGVALIIDETYRDFVTAKLPPHSLFSYPSWRANLIHLFSFSKSYGIPGHRLGLVVASPTFQKALGTILDSLQICPPRPIQLAIAPILASLRPGVIETALALETRRELFRTHIPPGWVIGSIGGYFAFVRHPFPGHGSAEVCQRLAEELGIVLLPAAFFCGELDKADDRWIRFSVANCDDDRVREVCARLTKCGEVLGWESDA</sequence>
<organism evidence="7 8">
    <name type="scientific">Mycena albidolilacea</name>
    <dbReference type="NCBI Taxonomy" id="1033008"/>
    <lineage>
        <taxon>Eukaryota</taxon>
        <taxon>Fungi</taxon>
        <taxon>Dikarya</taxon>
        <taxon>Basidiomycota</taxon>
        <taxon>Agaricomycotina</taxon>
        <taxon>Agaricomycetes</taxon>
        <taxon>Agaricomycetidae</taxon>
        <taxon>Agaricales</taxon>
        <taxon>Marasmiineae</taxon>
        <taxon>Mycenaceae</taxon>
        <taxon>Mycena</taxon>
    </lineage>
</organism>
<dbReference type="SUPFAM" id="SSF53383">
    <property type="entry name" value="PLP-dependent transferases"/>
    <property type="match status" value="1"/>
</dbReference>
<accession>A0AAD7A4Z3</accession>
<dbReference type="EMBL" id="JARIHO010000015">
    <property type="protein sequence ID" value="KAJ7349643.1"/>
    <property type="molecule type" value="Genomic_DNA"/>
</dbReference>
<proteinExistence type="inferred from homology"/>
<name>A0AAD7A4Z3_9AGAR</name>
<dbReference type="GO" id="GO:0030170">
    <property type="term" value="F:pyridoxal phosphate binding"/>
    <property type="evidence" value="ECO:0007669"/>
    <property type="project" value="InterPro"/>
</dbReference>
<dbReference type="InterPro" id="IPR004839">
    <property type="entry name" value="Aminotransferase_I/II_large"/>
</dbReference>
<dbReference type="PROSITE" id="PS00105">
    <property type="entry name" value="AA_TRANSFER_CLASS_1"/>
    <property type="match status" value="1"/>
</dbReference>
<evidence type="ECO:0000256" key="1">
    <source>
        <dbReference type="ARBA" id="ARBA00001933"/>
    </source>
</evidence>
<dbReference type="GO" id="GO:0008483">
    <property type="term" value="F:transaminase activity"/>
    <property type="evidence" value="ECO:0007669"/>
    <property type="project" value="UniProtKB-KW"/>
</dbReference>
<evidence type="ECO:0000313" key="8">
    <source>
        <dbReference type="Proteomes" id="UP001218218"/>
    </source>
</evidence>
<dbReference type="Pfam" id="PF00155">
    <property type="entry name" value="Aminotran_1_2"/>
    <property type="match status" value="1"/>
</dbReference>
<evidence type="ECO:0000256" key="4">
    <source>
        <dbReference type="ARBA" id="ARBA00022679"/>
    </source>
</evidence>
<dbReference type="AlphaFoldDB" id="A0AAD7A4Z3"/>